<dbReference type="Gene3D" id="2.160.20.80">
    <property type="entry name" value="E3 ubiquitin-protein ligase SopA"/>
    <property type="match status" value="1"/>
</dbReference>
<sequence>MGLRPAGCVRVVELTVAGPIYRRMKTASVQPIHSRLRSGILAAAAAVLAVLSAAPALADCTEAAQPKVNWRRCSLEGQTLTGVDLSGAMLRDATFQRATLGEAKLTDADGYRAKFISATAPGAVFDKARLIEADFTRADLTGASFREADLRNAKMVGASLARADLTGARLSGTDLRHADLSGARWTDGTHICAESSVGQCN</sequence>
<dbReference type="Pfam" id="PF00805">
    <property type="entry name" value="Pentapeptide"/>
    <property type="match status" value="2"/>
</dbReference>
<evidence type="ECO:0000313" key="2">
    <source>
        <dbReference type="Proteomes" id="UP000192936"/>
    </source>
</evidence>
<name>A0A1X7GLA6_9PROT</name>
<dbReference type="SUPFAM" id="SSF141571">
    <property type="entry name" value="Pentapeptide repeat-like"/>
    <property type="match status" value="1"/>
</dbReference>
<dbReference type="InterPro" id="IPR051082">
    <property type="entry name" value="Pentapeptide-BTB/POZ_domain"/>
</dbReference>
<accession>A0A1X7GLA6</accession>
<reference evidence="1 2" key="1">
    <citation type="submission" date="2017-04" db="EMBL/GenBank/DDBJ databases">
        <authorList>
            <person name="Afonso C.L."/>
            <person name="Miller P.J."/>
            <person name="Scott M.A."/>
            <person name="Spackman E."/>
            <person name="Goraichik I."/>
            <person name="Dimitrov K.M."/>
            <person name="Suarez D.L."/>
            <person name="Swayne D.E."/>
        </authorList>
    </citation>
    <scope>NUCLEOTIDE SEQUENCE [LARGE SCALE GENOMIC DNA]</scope>
    <source>
        <strain evidence="1 2">A2P</strain>
    </source>
</reference>
<dbReference type="Proteomes" id="UP000192936">
    <property type="component" value="Unassembled WGS sequence"/>
</dbReference>
<proteinExistence type="predicted"/>
<dbReference type="EMBL" id="FXAK01000007">
    <property type="protein sequence ID" value="SMF71347.1"/>
    <property type="molecule type" value="Genomic_DNA"/>
</dbReference>
<gene>
    <name evidence="1" type="ORF">SAMN02982917_3987</name>
</gene>
<dbReference type="AlphaFoldDB" id="A0A1X7GLA6"/>
<dbReference type="PANTHER" id="PTHR14136">
    <property type="entry name" value="BTB_POZ DOMAIN-CONTAINING PROTEIN KCTD9"/>
    <property type="match status" value="1"/>
</dbReference>
<dbReference type="PANTHER" id="PTHR14136:SF17">
    <property type="entry name" value="BTB_POZ DOMAIN-CONTAINING PROTEIN KCTD9"/>
    <property type="match status" value="1"/>
</dbReference>
<evidence type="ECO:0000313" key="1">
    <source>
        <dbReference type="EMBL" id="SMF71347.1"/>
    </source>
</evidence>
<dbReference type="InterPro" id="IPR001646">
    <property type="entry name" value="5peptide_repeat"/>
</dbReference>
<dbReference type="STRING" id="286727.SAMN02982917_3987"/>
<organism evidence="1 2">
    <name type="scientific">Azospirillum oryzae</name>
    <dbReference type="NCBI Taxonomy" id="286727"/>
    <lineage>
        <taxon>Bacteria</taxon>
        <taxon>Pseudomonadati</taxon>
        <taxon>Pseudomonadota</taxon>
        <taxon>Alphaproteobacteria</taxon>
        <taxon>Rhodospirillales</taxon>
        <taxon>Azospirillaceae</taxon>
        <taxon>Azospirillum</taxon>
    </lineage>
</organism>
<protein>
    <submittedName>
        <fullName evidence="1">Pentapeptide repeat-containing protein</fullName>
    </submittedName>
</protein>